<feature type="compositionally biased region" description="Pro residues" evidence="1">
    <location>
        <begin position="327"/>
        <end position="337"/>
    </location>
</feature>
<dbReference type="AlphaFoldDB" id="A0AAD7H7D8"/>
<feature type="compositionally biased region" description="Low complexity" evidence="1">
    <location>
        <begin position="563"/>
        <end position="585"/>
    </location>
</feature>
<protein>
    <submittedName>
        <fullName evidence="2">Uncharacterized protein</fullName>
    </submittedName>
</protein>
<evidence type="ECO:0000313" key="3">
    <source>
        <dbReference type="Proteomes" id="UP001215280"/>
    </source>
</evidence>
<evidence type="ECO:0000313" key="2">
    <source>
        <dbReference type="EMBL" id="KAJ7713758.1"/>
    </source>
</evidence>
<accession>A0AAD7H7D8</accession>
<feature type="compositionally biased region" description="Low complexity" evidence="1">
    <location>
        <begin position="723"/>
        <end position="737"/>
    </location>
</feature>
<dbReference type="EMBL" id="JARJLG010000385">
    <property type="protein sequence ID" value="KAJ7713758.1"/>
    <property type="molecule type" value="Genomic_DNA"/>
</dbReference>
<feature type="compositionally biased region" description="Polar residues" evidence="1">
    <location>
        <begin position="827"/>
        <end position="837"/>
    </location>
</feature>
<feature type="compositionally biased region" description="Polar residues" evidence="1">
    <location>
        <begin position="365"/>
        <end position="381"/>
    </location>
</feature>
<feature type="compositionally biased region" description="Low complexity" evidence="1">
    <location>
        <begin position="382"/>
        <end position="391"/>
    </location>
</feature>
<proteinExistence type="predicted"/>
<feature type="region of interest" description="Disordered" evidence="1">
    <location>
        <begin position="1"/>
        <end position="142"/>
    </location>
</feature>
<feature type="region of interest" description="Disordered" evidence="1">
    <location>
        <begin position="360"/>
        <end position="397"/>
    </location>
</feature>
<comment type="caution">
    <text evidence="2">The sequence shown here is derived from an EMBL/GenBank/DDBJ whole genome shotgun (WGS) entry which is preliminary data.</text>
</comment>
<name>A0AAD7H7D8_9AGAR</name>
<feature type="compositionally biased region" description="Low complexity" evidence="1">
    <location>
        <begin position="159"/>
        <end position="175"/>
    </location>
</feature>
<evidence type="ECO:0000256" key="1">
    <source>
        <dbReference type="SAM" id="MobiDB-lite"/>
    </source>
</evidence>
<feature type="compositionally biased region" description="Basic and acidic residues" evidence="1">
    <location>
        <begin position="9"/>
        <end position="20"/>
    </location>
</feature>
<keyword evidence="3" id="KW-1185">Reference proteome</keyword>
<feature type="compositionally biased region" description="Acidic residues" evidence="1">
    <location>
        <begin position="117"/>
        <end position="133"/>
    </location>
</feature>
<organism evidence="2 3">
    <name type="scientific">Mycena maculata</name>
    <dbReference type="NCBI Taxonomy" id="230809"/>
    <lineage>
        <taxon>Eukaryota</taxon>
        <taxon>Fungi</taxon>
        <taxon>Dikarya</taxon>
        <taxon>Basidiomycota</taxon>
        <taxon>Agaricomycotina</taxon>
        <taxon>Agaricomycetes</taxon>
        <taxon>Agaricomycetidae</taxon>
        <taxon>Agaricales</taxon>
        <taxon>Marasmiineae</taxon>
        <taxon>Mycenaceae</taxon>
        <taxon>Mycena</taxon>
    </lineage>
</organism>
<feature type="compositionally biased region" description="Low complexity" evidence="1">
    <location>
        <begin position="592"/>
        <end position="603"/>
    </location>
</feature>
<feature type="compositionally biased region" description="Polar residues" evidence="1">
    <location>
        <begin position="624"/>
        <end position="647"/>
    </location>
</feature>
<feature type="region of interest" description="Disordered" evidence="1">
    <location>
        <begin position="310"/>
        <end position="338"/>
    </location>
</feature>
<gene>
    <name evidence="2" type="ORF">DFH07DRAFT_863736</name>
</gene>
<dbReference type="Proteomes" id="UP001215280">
    <property type="component" value="Unassembled WGS sequence"/>
</dbReference>
<feature type="compositionally biased region" description="Low complexity" evidence="1">
    <location>
        <begin position="684"/>
        <end position="702"/>
    </location>
</feature>
<feature type="region of interest" description="Disordered" evidence="1">
    <location>
        <begin position="521"/>
        <end position="861"/>
    </location>
</feature>
<reference evidence="2" key="1">
    <citation type="submission" date="2023-03" db="EMBL/GenBank/DDBJ databases">
        <title>Massive genome expansion in bonnet fungi (Mycena s.s.) driven by repeated elements and novel gene families across ecological guilds.</title>
        <authorList>
            <consortium name="Lawrence Berkeley National Laboratory"/>
            <person name="Harder C.B."/>
            <person name="Miyauchi S."/>
            <person name="Viragh M."/>
            <person name="Kuo A."/>
            <person name="Thoen E."/>
            <person name="Andreopoulos B."/>
            <person name="Lu D."/>
            <person name="Skrede I."/>
            <person name="Drula E."/>
            <person name="Henrissat B."/>
            <person name="Morin E."/>
            <person name="Kohler A."/>
            <person name="Barry K."/>
            <person name="LaButti K."/>
            <person name="Morin E."/>
            <person name="Salamov A."/>
            <person name="Lipzen A."/>
            <person name="Mereny Z."/>
            <person name="Hegedus B."/>
            <person name="Baldrian P."/>
            <person name="Stursova M."/>
            <person name="Weitz H."/>
            <person name="Taylor A."/>
            <person name="Grigoriev I.V."/>
            <person name="Nagy L.G."/>
            <person name="Martin F."/>
            <person name="Kauserud H."/>
        </authorList>
    </citation>
    <scope>NUCLEOTIDE SEQUENCE</scope>
    <source>
        <strain evidence="2">CBHHK188m</strain>
    </source>
</reference>
<feature type="compositionally biased region" description="Pro residues" evidence="1">
    <location>
        <begin position="100"/>
        <end position="112"/>
    </location>
</feature>
<feature type="region of interest" description="Disordered" evidence="1">
    <location>
        <begin position="155"/>
        <end position="188"/>
    </location>
</feature>
<feature type="region of interest" description="Disordered" evidence="1">
    <location>
        <begin position="433"/>
        <end position="480"/>
    </location>
</feature>
<sequence>MRRFASVFKKKDTAKGELKRANSLVPPVPPVLTALSSGSEPASSASSNGSASLQTPEDDPVLPGTPTKTKWSTWLGKKSGTIKRGRPAVDELWVSEWRPSEPPPILHAPPRPQQAEIDSDEDASSEASDDEEDLPRLITPNSISQSRKYLEVATQNSLATAQAPPAPFTQPTGAPIYPRSANPPRSLPARQSMQSAMHKTLLLRRLKHSTLDDPSILPFAARPTPPLAEAPSTLPWYNDRVPAANTRITPTSPGLRRWMDRPCFEERIAVWLPLNGVITSHPVPGSSFAVAELEYSAALDAMIGFGLPPVEEEPTVPPSPAVQVQPAPTPLPQPPVEVQPLAPAPVLTLQPAARAPQHIAIPSPLRNSALKSPASKSSVSETSSPGGADTTPTPPATTISRVRFAEDDKEDVIPLGYALRLKKRREDKAKFLREEQERRAFEEERVRQEEERLKREHERRRWEEEKRAWENEKRAMEEERKQRLYAEEVAAARLRREQQRAGGGYGASNTGVLPGVLAASSSTASLRDERNKLNSAQHSRPFHDQGGPRRQASESAVPLHANSPSSSPHTSSPGSSRPPSVAGPPQSGTMGRSSSRPPSVHTSSSEDTRQPNPKSASAGKRNSMAASSSGNPMFDRSSTYAMWSASNPSVLMPPVPPVPMYGMDMPLLPPTPPFMLQQYPRPRSQTSQHSSHGRSSPSASPSRQRHPSNGSSERVNVQHHHQQQGSGSSSRRGSYSSASPNRPDVSPQSQHPRQGSDNDARRASPPPAKASQSHAQDRRRPQPALTGSMRSQSSSALAARGRPPIPAQTSREQLHPPSPWTAPPLTKSYSQQQQQLSPAAIVGGYTTRPLPQPSRRQTTIS</sequence>
<feature type="compositionally biased region" description="Low complexity" evidence="1">
    <location>
        <begin position="34"/>
        <end position="52"/>
    </location>
</feature>